<evidence type="ECO:0000259" key="1">
    <source>
        <dbReference type="Pfam" id="PF03358"/>
    </source>
</evidence>
<dbReference type="Proteomes" id="UP000270343">
    <property type="component" value="Unassembled WGS sequence"/>
</dbReference>
<dbReference type="GO" id="GO:0005829">
    <property type="term" value="C:cytosol"/>
    <property type="evidence" value="ECO:0007669"/>
    <property type="project" value="TreeGrafter"/>
</dbReference>
<evidence type="ECO:0000313" key="3">
    <source>
        <dbReference type="Proteomes" id="UP000270343"/>
    </source>
</evidence>
<proteinExistence type="predicted"/>
<accession>A0A3B0AMS2</accession>
<dbReference type="GO" id="GO:0016491">
    <property type="term" value="F:oxidoreductase activity"/>
    <property type="evidence" value="ECO:0007669"/>
    <property type="project" value="InterPro"/>
</dbReference>
<protein>
    <submittedName>
        <fullName evidence="2">NADPH-dependent oxidoreductase</fullName>
    </submittedName>
</protein>
<dbReference type="GO" id="GO:0010181">
    <property type="term" value="F:FMN binding"/>
    <property type="evidence" value="ECO:0007669"/>
    <property type="project" value="TreeGrafter"/>
</dbReference>
<sequence>MSQGRIRLAVLTSSGPESRTGPAVAEWFVEQARKFGGFDIDVVSLPEANLPVLVTRPPSAEATEALAGISPRLAAADAFVVITAEYNHAYPAVLKSAIDWHVDQWHAKPVAFVCYGGRSAGLRAVEQLRLVFSELHAVTLRDSVSFANVWDQFDDEGRPKDPEGIALAAKNMLNQLVWWAQSLREAREKRPFAA</sequence>
<dbReference type="AlphaFoldDB" id="A0A3B0AMS2"/>
<dbReference type="InterPro" id="IPR050712">
    <property type="entry name" value="NAD(P)H-dep_reductase"/>
</dbReference>
<dbReference type="Pfam" id="PF03358">
    <property type="entry name" value="FMN_red"/>
    <property type="match status" value="1"/>
</dbReference>
<evidence type="ECO:0000313" key="2">
    <source>
        <dbReference type="EMBL" id="RKN62035.1"/>
    </source>
</evidence>
<dbReference type="SUPFAM" id="SSF52218">
    <property type="entry name" value="Flavoproteins"/>
    <property type="match status" value="1"/>
</dbReference>
<dbReference type="EMBL" id="RBAM01000022">
    <property type="protein sequence ID" value="RKN62035.1"/>
    <property type="molecule type" value="Genomic_DNA"/>
</dbReference>
<dbReference type="RefSeq" id="WP_120759112.1">
    <property type="nucleotide sequence ID" value="NZ_JBFADQ010000062.1"/>
</dbReference>
<dbReference type="Gene3D" id="3.40.50.360">
    <property type="match status" value="1"/>
</dbReference>
<reference evidence="2 3" key="1">
    <citation type="journal article" date="2015" name="Antonie Van Leeuwenhoek">
        <title>Streptomyces klenkii sp. nov., isolated from deep marine sediment.</title>
        <authorList>
            <person name="Veyisoglu A."/>
            <person name="Sahin N."/>
        </authorList>
    </citation>
    <scope>NUCLEOTIDE SEQUENCE [LARGE SCALE GENOMIC DNA]</scope>
    <source>
        <strain evidence="2 3">KCTC 29202</strain>
    </source>
</reference>
<name>A0A3B0AMS2_9ACTN</name>
<dbReference type="OrthoDB" id="9812295at2"/>
<gene>
    <name evidence="2" type="ORF">D7231_31395</name>
</gene>
<dbReference type="InterPro" id="IPR029039">
    <property type="entry name" value="Flavoprotein-like_sf"/>
</dbReference>
<dbReference type="PANTHER" id="PTHR30543:SF21">
    <property type="entry name" value="NAD(P)H-DEPENDENT FMN REDUCTASE LOT6"/>
    <property type="match status" value="1"/>
</dbReference>
<comment type="caution">
    <text evidence="2">The sequence shown here is derived from an EMBL/GenBank/DDBJ whole genome shotgun (WGS) entry which is preliminary data.</text>
</comment>
<keyword evidence="3" id="KW-1185">Reference proteome</keyword>
<dbReference type="PANTHER" id="PTHR30543">
    <property type="entry name" value="CHROMATE REDUCTASE"/>
    <property type="match status" value="1"/>
</dbReference>
<organism evidence="2 3">
    <name type="scientific">Streptomyces klenkii</name>
    <dbReference type="NCBI Taxonomy" id="1420899"/>
    <lineage>
        <taxon>Bacteria</taxon>
        <taxon>Bacillati</taxon>
        <taxon>Actinomycetota</taxon>
        <taxon>Actinomycetes</taxon>
        <taxon>Kitasatosporales</taxon>
        <taxon>Streptomycetaceae</taxon>
        <taxon>Streptomyces</taxon>
    </lineage>
</organism>
<feature type="domain" description="NADPH-dependent FMN reductase-like" evidence="1">
    <location>
        <begin position="7"/>
        <end position="150"/>
    </location>
</feature>
<dbReference type="InterPro" id="IPR005025">
    <property type="entry name" value="FMN_Rdtase-like_dom"/>
</dbReference>